<protein>
    <recommendedName>
        <fullName evidence="4">Ubiquitin 3 binding protein But2 C-terminal domain-containing protein</fullName>
    </recommendedName>
</protein>
<evidence type="ECO:0008006" key="4">
    <source>
        <dbReference type="Google" id="ProtNLM"/>
    </source>
</evidence>
<evidence type="ECO:0000256" key="1">
    <source>
        <dbReference type="SAM" id="SignalP"/>
    </source>
</evidence>
<feature type="signal peptide" evidence="1">
    <location>
        <begin position="1"/>
        <end position="17"/>
    </location>
</feature>
<dbReference type="Gene3D" id="2.60.40.2970">
    <property type="match status" value="1"/>
</dbReference>
<dbReference type="KEGG" id="bgh:BDBG_03103"/>
<evidence type="ECO:0000313" key="3">
    <source>
        <dbReference type="Proteomes" id="UP000002038"/>
    </source>
</evidence>
<dbReference type="EMBL" id="GG657451">
    <property type="protein sequence ID" value="OAT06985.1"/>
    <property type="molecule type" value="Genomic_DNA"/>
</dbReference>
<keyword evidence="1" id="KW-0732">Signal</keyword>
<feature type="chain" id="PRO_5010068398" description="Ubiquitin 3 binding protein But2 C-terminal domain-containing protein" evidence="1">
    <location>
        <begin position="18"/>
        <end position="196"/>
    </location>
</feature>
<dbReference type="EMBL" id="GG657451">
    <property type="protein sequence ID" value="OAT06984.1"/>
    <property type="molecule type" value="Genomic_DNA"/>
</dbReference>
<dbReference type="RefSeq" id="XP_031577532.1">
    <property type="nucleotide sequence ID" value="XM_031721100.1"/>
</dbReference>
<gene>
    <name evidence="2" type="ORF">BDBG_03103</name>
</gene>
<organism evidence="2 3">
    <name type="scientific">Blastomyces gilchristii (strain SLH14081)</name>
    <name type="common">Blastomyces dermatitidis</name>
    <dbReference type="NCBI Taxonomy" id="559298"/>
    <lineage>
        <taxon>Eukaryota</taxon>
        <taxon>Fungi</taxon>
        <taxon>Dikarya</taxon>
        <taxon>Ascomycota</taxon>
        <taxon>Pezizomycotina</taxon>
        <taxon>Eurotiomycetes</taxon>
        <taxon>Eurotiomycetidae</taxon>
        <taxon>Onygenales</taxon>
        <taxon>Ajellomycetaceae</taxon>
        <taxon>Blastomyces</taxon>
    </lineage>
</organism>
<dbReference type="EMBL" id="GG657451">
    <property type="protein sequence ID" value="OAT06986.1"/>
    <property type="molecule type" value="Genomic_DNA"/>
</dbReference>
<dbReference type="RefSeq" id="XP_031577533.1">
    <property type="nucleotide sequence ID" value="XM_031721101.1"/>
</dbReference>
<keyword evidence="3" id="KW-1185">Reference proteome</keyword>
<sequence>MIPALAFILAVISSAIGTSPRIPFDNTAAPFSKRAMDELSTSLSVTIGLPCTNSVLNPADPLELTVSVHNNNPNQAVTLLKWNTPLDPQANVLGVFEVREAECGTPVDSLVAKISRKLPPTPEDLVEIPANGVKEVQVTLRPMGFSAGHQYKISAKGRWQALWAAGLDDVIATDSVNMACATSGNFESNVVMVSFK</sequence>
<dbReference type="GeneID" id="8510099"/>
<dbReference type="AlphaFoldDB" id="A0A179UG23"/>
<accession>A0A179UG23</accession>
<reference evidence="3" key="2">
    <citation type="journal article" date="2015" name="PLoS Genet.">
        <title>The dynamic genome and transcriptome of the human fungal pathogen Blastomyces and close relative Emmonsia.</title>
        <authorList>
            <person name="Munoz J.F."/>
            <person name="Gauthier G.M."/>
            <person name="Desjardins C.A."/>
            <person name="Gallo J.E."/>
            <person name="Holder J."/>
            <person name="Sullivan T.D."/>
            <person name="Marty A.J."/>
            <person name="Carmen J.C."/>
            <person name="Chen Z."/>
            <person name="Ding L."/>
            <person name="Gujja S."/>
            <person name="Magrini V."/>
            <person name="Misas E."/>
            <person name="Mitreva M."/>
            <person name="Priest M."/>
            <person name="Saif S."/>
            <person name="Whiston E.A."/>
            <person name="Young S."/>
            <person name="Zeng Q."/>
            <person name="Goldman W.E."/>
            <person name="Mardis E.R."/>
            <person name="Taylor J.W."/>
            <person name="McEwen J.G."/>
            <person name="Clay O.K."/>
            <person name="Klein B.S."/>
            <person name="Cuomo C.A."/>
        </authorList>
    </citation>
    <scope>NUCLEOTIDE SEQUENCE [LARGE SCALE GENOMIC DNA]</scope>
    <source>
        <strain evidence="3">SLH14081</strain>
    </source>
</reference>
<dbReference type="VEuPathDB" id="FungiDB:BDBG_03103"/>
<dbReference type="Proteomes" id="UP000002038">
    <property type="component" value="Unassembled WGS sequence"/>
</dbReference>
<name>A0A179UG23_BLAGS</name>
<evidence type="ECO:0000313" key="2">
    <source>
        <dbReference type="EMBL" id="OAT06985.1"/>
    </source>
</evidence>
<reference evidence="2" key="1">
    <citation type="submission" date="2009-02" db="EMBL/GenBank/DDBJ databases">
        <title>The Genome Sequence of Blastomyces dermatitidis strain SLH14081.</title>
        <authorList>
            <consortium name="The Broad Institute Genome Sequencing Platform"/>
            <consortium name="Broad Institute Microbial Sequencing Center."/>
            <person name="Champion M."/>
            <person name="Cuomo C."/>
            <person name="Ma L.-J."/>
            <person name="Henn M.R."/>
            <person name="Klein B."/>
            <person name="Goldman B."/>
            <person name="Young S."/>
            <person name="Kodira C.D."/>
            <person name="Zeng Q."/>
            <person name="Koehrsen M."/>
            <person name="Alvarado L."/>
            <person name="Berlin A.M."/>
            <person name="Heiman D.I."/>
            <person name="Hepburn T.A."/>
            <person name="Saif S."/>
            <person name="Shea T.D."/>
            <person name="Shenoy N."/>
            <person name="Sykes S."/>
            <person name="Galagan J."/>
            <person name="Nusbaum C."/>
            <person name="Birren B."/>
        </authorList>
    </citation>
    <scope>NUCLEOTIDE SEQUENCE</scope>
    <source>
        <strain evidence="2">SLH14081</strain>
    </source>
</reference>
<dbReference type="RefSeq" id="XP_031577531.1">
    <property type="nucleotide sequence ID" value="XM_031721099.1"/>
</dbReference>
<proteinExistence type="predicted"/>